<keyword evidence="2" id="KW-1185">Reference proteome</keyword>
<proteinExistence type="predicted"/>
<evidence type="ECO:0000313" key="1">
    <source>
        <dbReference type="EMBL" id="TWB93111.1"/>
    </source>
</evidence>
<reference evidence="1 2" key="1">
    <citation type="submission" date="2019-06" db="EMBL/GenBank/DDBJ databases">
        <title>Genomic Encyclopedia of Type Strains, Phase IV (KMG-V): Genome sequencing to study the core and pangenomes of soil and plant-associated prokaryotes.</title>
        <authorList>
            <person name="Whitman W."/>
        </authorList>
    </citation>
    <scope>NUCLEOTIDE SEQUENCE [LARGE SCALE GENOMIC DNA]</scope>
    <source>
        <strain evidence="1 2">BR 10355</strain>
    </source>
</reference>
<gene>
    <name evidence="1" type="ORF">FBZ93_111150</name>
</gene>
<organism evidence="1 2">
    <name type="scientific">Bradyrhizobium macuxiense</name>
    <dbReference type="NCBI Taxonomy" id="1755647"/>
    <lineage>
        <taxon>Bacteria</taxon>
        <taxon>Pseudomonadati</taxon>
        <taxon>Pseudomonadota</taxon>
        <taxon>Alphaproteobacteria</taxon>
        <taxon>Hyphomicrobiales</taxon>
        <taxon>Nitrobacteraceae</taxon>
        <taxon>Bradyrhizobium</taxon>
    </lineage>
</organism>
<dbReference type="EMBL" id="VITY01000011">
    <property type="protein sequence ID" value="TWB93111.1"/>
    <property type="molecule type" value="Genomic_DNA"/>
</dbReference>
<sequence>MPYNREGRNLLATTEIASVGVRAPTDLVQATCTDRDLGFSKRLSRSFAAMSRNGQVLEAAAVERSSAQCGEPFRAFRIRRHYRCNGIVVPGCTLSIAGPHRTTSTRRLIKLNNVRIAMRWKPRTTL</sequence>
<comment type="caution">
    <text evidence="1">The sequence shown here is derived from an EMBL/GenBank/DDBJ whole genome shotgun (WGS) entry which is preliminary data.</text>
</comment>
<accession>A0A560LC10</accession>
<protein>
    <submittedName>
        <fullName evidence="1">Uncharacterized protein</fullName>
    </submittedName>
</protein>
<name>A0A560LC10_9BRAD</name>
<dbReference type="AlphaFoldDB" id="A0A560LC10"/>
<dbReference type="Proteomes" id="UP000321304">
    <property type="component" value="Unassembled WGS sequence"/>
</dbReference>
<evidence type="ECO:0000313" key="2">
    <source>
        <dbReference type="Proteomes" id="UP000321304"/>
    </source>
</evidence>